<dbReference type="Gene3D" id="2.40.50.140">
    <property type="entry name" value="Nucleic acid-binding proteins"/>
    <property type="match status" value="1"/>
</dbReference>
<feature type="compositionally biased region" description="Low complexity" evidence="2">
    <location>
        <begin position="710"/>
        <end position="725"/>
    </location>
</feature>
<dbReference type="Pfam" id="PF12836">
    <property type="entry name" value="HHH_3"/>
    <property type="match status" value="1"/>
</dbReference>
<feature type="compositionally biased region" description="Basic and acidic residues" evidence="2">
    <location>
        <begin position="932"/>
        <end position="943"/>
    </location>
</feature>
<dbReference type="Pfam" id="PF16921">
    <property type="entry name" value="Tex_YqgF"/>
    <property type="match status" value="1"/>
</dbReference>
<dbReference type="InterPro" id="IPR032639">
    <property type="entry name" value="Tex_YqgF"/>
</dbReference>
<proteinExistence type="predicted"/>
<organism evidence="4 5">
    <name type="scientific">Bremerella cremea</name>
    <dbReference type="NCBI Taxonomy" id="1031537"/>
    <lineage>
        <taxon>Bacteria</taxon>
        <taxon>Pseudomonadati</taxon>
        <taxon>Planctomycetota</taxon>
        <taxon>Planctomycetia</taxon>
        <taxon>Pirellulales</taxon>
        <taxon>Pirellulaceae</taxon>
        <taxon>Bremerella</taxon>
    </lineage>
</organism>
<dbReference type="InterPro" id="IPR023319">
    <property type="entry name" value="Tex-like_HTH_dom_sf"/>
</dbReference>
<feature type="compositionally biased region" description="Basic residues" evidence="2">
    <location>
        <begin position="964"/>
        <end position="993"/>
    </location>
</feature>
<dbReference type="InterPro" id="IPR023323">
    <property type="entry name" value="Tex-like_dom_sf"/>
</dbReference>
<dbReference type="InterPro" id="IPR050437">
    <property type="entry name" value="Ribos_protein_bS1-like"/>
</dbReference>
<dbReference type="CDD" id="cd05685">
    <property type="entry name" value="S1_Tex"/>
    <property type="match status" value="1"/>
</dbReference>
<evidence type="ECO:0000259" key="3">
    <source>
        <dbReference type="PROSITE" id="PS50126"/>
    </source>
</evidence>
<comment type="caution">
    <text evidence="4">The sequence shown here is derived from an EMBL/GenBank/DDBJ whole genome shotgun (WGS) entry which is preliminary data.</text>
</comment>
<dbReference type="Pfam" id="PF17674">
    <property type="entry name" value="HHH_9"/>
    <property type="match status" value="1"/>
</dbReference>
<keyword evidence="1" id="KW-0175">Coiled coil</keyword>
<dbReference type="SMART" id="SM00732">
    <property type="entry name" value="YqgFc"/>
    <property type="match status" value="1"/>
</dbReference>
<dbReference type="GO" id="GO:0006139">
    <property type="term" value="P:nucleobase-containing compound metabolic process"/>
    <property type="evidence" value="ECO:0007669"/>
    <property type="project" value="InterPro"/>
</dbReference>
<feature type="compositionally biased region" description="Low complexity" evidence="2">
    <location>
        <begin position="733"/>
        <end position="744"/>
    </location>
</feature>
<feature type="compositionally biased region" description="Basic and acidic residues" evidence="2">
    <location>
        <begin position="1021"/>
        <end position="1031"/>
    </location>
</feature>
<dbReference type="PANTHER" id="PTHR10724:SF10">
    <property type="entry name" value="S1 RNA-BINDING DOMAIN-CONTAINING PROTEIN 1"/>
    <property type="match status" value="1"/>
</dbReference>
<evidence type="ECO:0000256" key="2">
    <source>
        <dbReference type="SAM" id="MobiDB-lite"/>
    </source>
</evidence>
<dbReference type="FunFam" id="2.40.50.140:FF:000051">
    <property type="entry name" value="RNA-binding transcriptional accessory protein"/>
    <property type="match status" value="1"/>
</dbReference>
<dbReference type="EMBL" id="QPEX01000046">
    <property type="protein sequence ID" value="RCS40632.1"/>
    <property type="molecule type" value="Genomic_DNA"/>
</dbReference>
<reference evidence="4 5" key="1">
    <citation type="submission" date="2018-07" db="EMBL/GenBank/DDBJ databases">
        <title>Comparative genomes isolates from brazilian mangrove.</title>
        <authorList>
            <person name="De Araujo J.E."/>
            <person name="Taketani R.G."/>
            <person name="Silva M.C.P."/>
            <person name="Lourenco M.V."/>
            <person name="Oliveira V.M."/>
            <person name="Andreote F.D."/>
        </authorList>
    </citation>
    <scope>NUCLEOTIDE SEQUENCE [LARGE SCALE GENOMIC DNA]</scope>
    <source>
        <strain evidence="4 5">HEX PRIS-MGV</strain>
    </source>
</reference>
<feature type="region of interest" description="Disordered" evidence="2">
    <location>
        <begin position="198"/>
        <end position="292"/>
    </location>
</feature>
<dbReference type="Pfam" id="PF09371">
    <property type="entry name" value="Tex_N"/>
    <property type="match status" value="1"/>
</dbReference>
<dbReference type="Gene3D" id="1.10.3500.10">
    <property type="entry name" value="Tex N-terminal region-like"/>
    <property type="match status" value="3"/>
</dbReference>
<accession>A0A368KJA0</accession>
<dbReference type="AlphaFoldDB" id="A0A368KJA0"/>
<dbReference type="GO" id="GO:0005737">
    <property type="term" value="C:cytoplasm"/>
    <property type="evidence" value="ECO:0007669"/>
    <property type="project" value="UniProtKB-ARBA"/>
</dbReference>
<dbReference type="FunFam" id="3.30.420.140:FF:000001">
    <property type="entry name" value="RNA-binding transcriptional accessory protein"/>
    <property type="match status" value="1"/>
</dbReference>
<feature type="compositionally biased region" description="Acidic residues" evidence="2">
    <location>
        <begin position="698"/>
        <end position="709"/>
    </location>
</feature>
<dbReference type="GO" id="GO:0003729">
    <property type="term" value="F:mRNA binding"/>
    <property type="evidence" value="ECO:0007669"/>
    <property type="project" value="TreeGrafter"/>
</dbReference>
<feature type="compositionally biased region" description="Low complexity" evidence="2">
    <location>
        <begin position="754"/>
        <end position="772"/>
    </location>
</feature>
<dbReference type="InterPro" id="IPR055179">
    <property type="entry name" value="Tex-like_central_region"/>
</dbReference>
<dbReference type="InterPro" id="IPR010994">
    <property type="entry name" value="RuvA_2-like"/>
</dbReference>
<feature type="compositionally biased region" description="Low complexity" evidence="2">
    <location>
        <begin position="687"/>
        <end position="697"/>
    </location>
</feature>
<dbReference type="InterPro" id="IPR012337">
    <property type="entry name" value="RNaseH-like_sf"/>
</dbReference>
<dbReference type="Pfam" id="PF00575">
    <property type="entry name" value="S1"/>
    <property type="match status" value="1"/>
</dbReference>
<dbReference type="SMART" id="SM00316">
    <property type="entry name" value="S1"/>
    <property type="match status" value="1"/>
</dbReference>
<dbReference type="OrthoDB" id="9804714at2"/>
<feature type="region of interest" description="Disordered" evidence="2">
    <location>
        <begin position="676"/>
        <end position="788"/>
    </location>
</feature>
<dbReference type="InterPro" id="IPR012340">
    <property type="entry name" value="NA-bd_OB-fold"/>
</dbReference>
<dbReference type="InterPro" id="IPR041692">
    <property type="entry name" value="HHH_9"/>
</dbReference>
<dbReference type="InterPro" id="IPR006641">
    <property type="entry name" value="YqgF/RNaseH-like_dom"/>
</dbReference>
<evidence type="ECO:0000256" key="1">
    <source>
        <dbReference type="SAM" id="Coils"/>
    </source>
</evidence>
<dbReference type="InterPro" id="IPR003029">
    <property type="entry name" value="S1_domain"/>
</dbReference>
<dbReference type="PANTHER" id="PTHR10724">
    <property type="entry name" value="30S RIBOSOMAL PROTEIN S1"/>
    <property type="match status" value="1"/>
</dbReference>
<dbReference type="InterPro" id="IPR018974">
    <property type="entry name" value="Tex-like_N"/>
</dbReference>
<feature type="compositionally biased region" description="Acidic residues" evidence="2">
    <location>
        <begin position="207"/>
        <end position="225"/>
    </location>
</feature>
<gene>
    <name evidence="4" type="ORF">DTL42_25000</name>
</gene>
<dbReference type="SUPFAM" id="SSF50249">
    <property type="entry name" value="Nucleic acid-binding proteins"/>
    <property type="match status" value="1"/>
</dbReference>
<dbReference type="Gene3D" id="1.10.150.310">
    <property type="entry name" value="Tex RuvX-like domain-like"/>
    <property type="match status" value="1"/>
</dbReference>
<dbReference type="SUPFAM" id="SSF158832">
    <property type="entry name" value="Tex N-terminal region-like"/>
    <property type="match status" value="2"/>
</dbReference>
<dbReference type="Proteomes" id="UP000253562">
    <property type="component" value="Unassembled WGS sequence"/>
</dbReference>
<dbReference type="RefSeq" id="WP_114373489.1">
    <property type="nucleotide sequence ID" value="NZ_QPEX01000046.1"/>
</dbReference>
<feature type="compositionally biased region" description="Low complexity" evidence="2">
    <location>
        <begin position="244"/>
        <end position="262"/>
    </location>
</feature>
<dbReference type="SUPFAM" id="SSF53098">
    <property type="entry name" value="Ribonuclease H-like"/>
    <property type="match status" value="1"/>
</dbReference>
<dbReference type="InterPro" id="IPR044146">
    <property type="entry name" value="S1_Tex"/>
</dbReference>
<feature type="domain" description="S1 motif" evidence="3">
    <location>
        <begin position="861"/>
        <end position="930"/>
    </location>
</feature>
<name>A0A368KJA0_9BACT</name>
<sequence>MDTTIVTDLQIVAREVGIPLEKVQRTVDLLDDGNTVPFITRYRKDETGGLDEEQIRAIQSSTTKLRQLNERKRTILKSIQSQEKLTEELADQIRKAQTQKLLEDLYLPFKPKKQTLATQARERGLEPLALEVLGDVEEAKDLSARATAFVDAEKSLADVDAVLQGVGYIIAESFSEHALLRGRLRKLFWKTGQLTSTRIENGGQDDKNDEEEDFEHSSDDSDVTAEETATPEQAPDDTPSETPETASADDTSAEAAPASPAPAKKEGGKKPTIQEIRREKRKRQKEKERAKKDKAFRDYYDYHEPVSKIPPHRVLAINRGDRTRFLKVRIEVDFDKITKTSEDTVIPEGHSHAAYLKQVLRDSLNRLIIPSIEREIRRELTEKAETHAIEVFACNLRKLLLQPPVRGKRVLAIDPGFRSGCKLVAIDPFGNVMGTGVIHLIGPQDRVEKSRSRIVEMIKQYDVQIVAIGNGTACRETEQIVAGAITNELKDRDLCYLIVNEAGASVYSTSELGREEFPKFDATIRGTISIGRRLLDPLSELVKINPSNIGVGLYQHDVKAKHLRDSLDDVVESCVNYVGVDVNTASPALLSYVSGLNQLTARRIYEHRQANGPFRSREEIREVAGIGEATFVQAAGFLKVVPTENPLDATWIHPESYDVATQLLEKLGCSLTEVLSTVPSPPPIKPKTPASALLAPEPEAETPAEETPTEEAAAVEAPAENAEAPASEEHSAPSEVAETVASAEPAEDAEASSEAEPAATDSSEETATTEPTASDEETTAEPPAPQPVPVEIAASDEQHKQLVAKITSANVEQLAEELNVGVHLARDILGALSRPGRDPRADFPPPLFRRGVLKLEDLEPGMEMMGTVLNVVDFGAFVDIGLHDSGMVHISRLADRYVGDPHEVVSVGDVLRVWVIEIDRERRRVSLTAIDPAKEVPKSEKPQRHSNRQQRTDRPQRPKQQQKSGHKPHGGHGKGKQGGGKPRHGEKRGKPKPVKPLTDAMKEGKEPLRSFGDLQQFFQMQKDDKKKPNGK</sequence>
<dbReference type="Pfam" id="PF22706">
    <property type="entry name" value="Tex_central_region"/>
    <property type="match status" value="2"/>
</dbReference>
<dbReference type="FunFam" id="1.10.10.650:FF:000001">
    <property type="entry name" value="S1 RNA-binding domain 1"/>
    <property type="match status" value="1"/>
</dbReference>
<feature type="coiled-coil region" evidence="1">
    <location>
        <begin position="65"/>
        <end position="99"/>
    </location>
</feature>
<dbReference type="Gene3D" id="1.10.10.650">
    <property type="entry name" value="RuvA domain 2-like"/>
    <property type="match status" value="1"/>
</dbReference>
<feature type="region of interest" description="Disordered" evidence="2">
    <location>
        <begin position="929"/>
        <end position="1031"/>
    </location>
</feature>
<dbReference type="SUPFAM" id="SSF47781">
    <property type="entry name" value="RuvA domain 2-like"/>
    <property type="match status" value="2"/>
</dbReference>
<evidence type="ECO:0000313" key="5">
    <source>
        <dbReference type="Proteomes" id="UP000253562"/>
    </source>
</evidence>
<protein>
    <submittedName>
        <fullName evidence="4">S1 RNA-binding domain-containing protein</fullName>
    </submittedName>
</protein>
<dbReference type="GO" id="GO:0003735">
    <property type="term" value="F:structural constituent of ribosome"/>
    <property type="evidence" value="ECO:0007669"/>
    <property type="project" value="TreeGrafter"/>
</dbReference>
<dbReference type="GO" id="GO:0006412">
    <property type="term" value="P:translation"/>
    <property type="evidence" value="ECO:0007669"/>
    <property type="project" value="TreeGrafter"/>
</dbReference>
<evidence type="ECO:0000313" key="4">
    <source>
        <dbReference type="EMBL" id="RCS40632.1"/>
    </source>
</evidence>
<dbReference type="PROSITE" id="PS50126">
    <property type="entry name" value="S1"/>
    <property type="match status" value="1"/>
</dbReference>